<name>A0ABS9V0Q7_9BACT</name>
<dbReference type="EMBL" id="JAKZGP010000020">
    <property type="protein sequence ID" value="MCH7409600.1"/>
    <property type="molecule type" value="Genomic_DNA"/>
</dbReference>
<dbReference type="Pfam" id="PF07610">
    <property type="entry name" value="DUF1573"/>
    <property type="match status" value="1"/>
</dbReference>
<reference evidence="3" key="1">
    <citation type="submission" date="2022-03" db="EMBL/GenBank/DDBJ databases">
        <title>De novo assembled genomes of Belliella spp. (Cyclobacteriaceae) strains.</title>
        <authorList>
            <person name="Szabo A."/>
            <person name="Korponai K."/>
            <person name="Felfoldi T."/>
        </authorList>
    </citation>
    <scope>NUCLEOTIDE SEQUENCE</scope>
    <source>
        <strain evidence="3">DSM 111904</strain>
    </source>
</reference>
<keyword evidence="4" id="KW-1185">Reference proteome</keyword>
<feature type="compositionally biased region" description="Polar residues" evidence="1">
    <location>
        <begin position="166"/>
        <end position="175"/>
    </location>
</feature>
<protein>
    <submittedName>
        <fullName evidence="3">DUF1573 domain-containing protein</fullName>
    </submittedName>
</protein>
<dbReference type="Gene3D" id="2.60.40.10">
    <property type="entry name" value="Immunoglobulins"/>
    <property type="match status" value="1"/>
</dbReference>
<feature type="signal peptide" evidence="2">
    <location>
        <begin position="1"/>
        <end position="21"/>
    </location>
</feature>
<evidence type="ECO:0000256" key="1">
    <source>
        <dbReference type="SAM" id="MobiDB-lite"/>
    </source>
</evidence>
<sequence length="182" mass="19260">MKKLSLSALLLSGILVMNSCSNNDQSEKIAQLEQKIAQMEASTVNASAPQPSNVQSVSNVDPSSMAKFNFSAEEFDFGTIAEGKVIEHVFNFVNEGEVPLVISNVTASCGCTTPDYTKTPVKPGESGFVKVEFNSAGKPGTQAPTVTIQANTNPNVNRLRLKGNVTPKNSSNNQGALGPVKQ</sequence>
<dbReference type="PANTHER" id="PTHR37833">
    <property type="entry name" value="LIPOPROTEIN-RELATED"/>
    <property type="match status" value="1"/>
</dbReference>
<organism evidence="3 4">
    <name type="scientific">Belliella filtrata</name>
    <dbReference type="NCBI Taxonomy" id="2923435"/>
    <lineage>
        <taxon>Bacteria</taxon>
        <taxon>Pseudomonadati</taxon>
        <taxon>Bacteroidota</taxon>
        <taxon>Cytophagia</taxon>
        <taxon>Cytophagales</taxon>
        <taxon>Cyclobacteriaceae</taxon>
        <taxon>Belliella</taxon>
    </lineage>
</organism>
<feature type="region of interest" description="Disordered" evidence="1">
    <location>
        <begin position="162"/>
        <end position="182"/>
    </location>
</feature>
<dbReference type="RefSeq" id="WP_241347942.1">
    <property type="nucleotide sequence ID" value="NZ_JAKZGP010000020.1"/>
</dbReference>
<dbReference type="PANTHER" id="PTHR37833:SF1">
    <property type="entry name" value="SIGNAL PEPTIDE PROTEIN"/>
    <property type="match status" value="1"/>
</dbReference>
<proteinExistence type="predicted"/>
<accession>A0ABS9V0Q7</accession>
<evidence type="ECO:0000313" key="3">
    <source>
        <dbReference type="EMBL" id="MCH7409600.1"/>
    </source>
</evidence>
<feature type="chain" id="PRO_5045091008" evidence="2">
    <location>
        <begin position="22"/>
        <end position="182"/>
    </location>
</feature>
<dbReference type="InterPro" id="IPR013783">
    <property type="entry name" value="Ig-like_fold"/>
</dbReference>
<evidence type="ECO:0000313" key="4">
    <source>
        <dbReference type="Proteomes" id="UP001165489"/>
    </source>
</evidence>
<keyword evidence="2" id="KW-0732">Signal</keyword>
<gene>
    <name evidence="3" type="ORF">MM239_09345</name>
</gene>
<evidence type="ECO:0000256" key="2">
    <source>
        <dbReference type="SAM" id="SignalP"/>
    </source>
</evidence>
<dbReference type="Proteomes" id="UP001165489">
    <property type="component" value="Unassembled WGS sequence"/>
</dbReference>
<dbReference type="InterPro" id="IPR011467">
    <property type="entry name" value="DUF1573"/>
</dbReference>
<comment type="caution">
    <text evidence="3">The sequence shown here is derived from an EMBL/GenBank/DDBJ whole genome shotgun (WGS) entry which is preliminary data.</text>
</comment>